<keyword evidence="1" id="KW-0732">Signal</keyword>
<evidence type="ECO:0000256" key="1">
    <source>
        <dbReference type="SAM" id="SignalP"/>
    </source>
</evidence>
<keyword evidence="3" id="KW-1185">Reference proteome</keyword>
<dbReference type="EMBL" id="WLZY01000003">
    <property type="protein sequence ID" value="NDL57768.1"/>
    <property type="molecule type" value="Genomic_DNA"/>
</dbReference>
<dbReference type="NCBIfam" id="TIGR03816">
    <property type="entry name" value="tadE_like_DECH"/>
    <property type="match status" value="1"/>
</dbReference>
<name>A0A7K3M5Q6_9ACTN</name>
<dbReference type="InterPro" id="IPR021202">
    <property type="entry name" value="Rv3654c-like"/>
</dbReference>
<dbReference type="Proteomes" id="UP000460435">
    <property type="component" value="Unassembled WGS sequence"/>
</dbReference>
<gene>
    <name evidence="2" type="ORF">F7O44_11845</name>
</gene>
<sequence>MVVTAAFLAVALLASGVSARRQAAAAADLAAIAAAARVYEGPAAACATAESVATANNASLRDCVVDGHEVEVQVRVSVTGGAAAWVSHQDRRARAGAGH</sequence>
<comment type="caution">
    <text evidence="2">The sequence shown here is derived from an EMBL/GenBank/DDBJ whole genome shotgun (WGS) entry which is preliminary data.</text>
</comment>
<feature type="signal peptide" evidence="1">
    <location>
        <begin position="1"/>
        <end position="19"/>
    </location>
</feature>
<evidence type="ECO:0000313" key="3">
    <source>
        <dbReference type="Proteomes" id="UP000460435"/>
    </source>
</evidence>
<evidence type="ECO:0000313" key="2">
    <source>
        <dbReference type="EMBL" id="NDL57768.1"/>
    </source>
</evidence>
<reference evidence="2 3" key="1">
    <citation type="submission" date="2019-11" db="EMBL/GenBank/DDBJ databases">
        <authorList>
            <person name="Li X.-J."/>
            <person name="Feng X.-M."/>
        </authorList>
    </citation>
    <scope>NUCLEOTIDE SEQUENCE [LARGE SCALE GENOMIC DNA]</scope>
    <source>
        <strain evidence="2 3">XMNu-373</strain>
    </source>
</reference>
<dbReference type="AlphaFoldDB" id="A0A7K3M5Q6"/>
<evidence type="ECO:0008006" key="4">
    <source>
        <dbReference type="Google" id="ProtNLM"/>
    </source>
</evidence>
<accession>A0A7K3M5Q6</accession>
<proteinExistence type="predicted"/>
<protein>
    <recommendedName>
        <fullName evidence="4">Helicase</fullName>
    </recommendedName>
</protein>
<organism evidence="2 3">
    <name type="scientific">Phytoactinopolyspora mesophila</name>
    <dbReference type="NCBI Taxonomy" id="2650750"/>
    <lineage>
        <taxon>Bacteria</taxon>
        <taxon>Bacillati</taxon>
        <taxon>Actinomycetota</taxon>
        <taxon>Actinomycetes</taxon>
        <taxon>Jiangellales</taxon>
        <taxon>Jiangellaceae</taxon>
        <taxon>Phytoactinopolyspora</taxon>
    </lineage>
</organism>
<feature type="chain" id="PRO_5039232206" description="Helicase" evidence="1">
    <location>
        <begin position="20"/>
        <end position="99"/>
    </location>
</feature>